<name>A0A371X502_9HYPH</name>
<evidence type="ECO:0000256" key="13">
    <source>
        <dbReference type="SAM" id="Phobius"/>
    </source>
</evidence>
<dbReference type="RefSeq" id="WP_116682704.1">
    <property type="nucleotide sequence ID" value="NZ_QURL01000003.1"/>
</dbReference>
<dbReference type="Gene3D" id="3.30.565.10">
    <property type="entry name" value="Histidine kinase-like ATPase, C-terminal domain"/>
    <property type="match status" value="1"/>
</dbReference>
<dbReference type="GO" id="GO:0000160">
    <property type="term" value="P:phosphorelay signal transduction system"/>
    <property type="evidence" value="ECO:0007669"/>
    <property type="project" value="UniProtKB-KW"/>
</dbReference>
<evidence type="ECO:0000256" key="1">
    <source>
        <dbReference type="ARBA" id="ARBA00000085"/>
    </source>
</evidence>
<keyword evidence="12 13" id="KW-0472">Membrane</keyword>
<evidence type="ECO:0000256" key="4">
    <source>
        <dbReference type="ARBA" id="ARBA00022553"/>
    </source>
</evidence>
<evidence type="ECO:0000313" key="16">
    <source>
        <dbReference type="Proteomes" id="UP000264310"/>
    </source>
</evidence>
<keyword evidence="6 13" id="KW-0812">Transmembrane</keyword>
<comment type="catalytic activity">
    <reaction evidence="1">
        <text>ATP + protein L-histidine = ADP + protein N-phospho-L-histidine.</text>
        <dbReference type="EC" id="2.7.13.3"/>
    </reaction>
</comment>
<feature type="transmembrane region" description="Helical" evidence="13">
    <location>
        <begin position="93"/>
        <end position="118"/>
    </location>
</feature>
<keyword evidence="11" id="KW-0902">Two-component regulatory system</keyword>
<evidence type="ECO:0000313" key="15">
    <source>
        <dbReference type="EMBL" id="RFC64289.1"/>
    </source>
</evidence>
<feature type="transmembrane region" description="Helical" evidence="13">
    <location>
        <begin position="16"/>
        <end position="35"/>
    </location>
</feature>
<dbReference type="GO" id="GO:0016020">
    <property type="term" value="C:membrane"/>
    <property type="evidence" value="ECO:0007669"/>
    <property type="project" value="UniProtKB-SubCell"/>
</dbReference>
<evidence type="ECO:0000259" key="14">
    <source>
        <dbReference type="SMART" id="SM00911"/>
    </source>
</evidence>
<protein>
    <recommendedName>
        <fullName evidence="3">histidine kinase</fullName>
        <ecNumber evidence="3">2.7.13.3</ecNumber>
    </recommendedName>
</protein>
<evidence type="ECO:0000256" key="8">
    <source>
        <dbReference type="ARBA" id="ARBA00022777"/>
    </source>
</evidence>
<keyword evidence="4" id="KW-0597">Phosphoprotein</keyword>
<feature type="transmembrane region" description="Helical" evidence="13">
    <location>
        <begin position="64"/>
        <end position="81"/>
    </location>
</feature>
<dbReference type="InterPro" id="IPR025201">
    <property type="entry name" value="KdpD_TM"/>
</dbReference>
<evidence type="ECO:0000256" key="12">
    <source>
        <dbReference type="ARBA" id="ARBA00023136"/>
    </source>
</evidence>
<evidence type="ECO:0000256" key="10">
    <source>
        <dbReference type="ARBA" id="ARBA00022989"/>
    </source>
</evidence>
<keyword evidence="5" id="KW-0808">Transferase</keyword>
<dbReference type="EMBL" id="QURL01000003">
    <property type="protein sequence ID" value="RFC64289.1"/>
    <property type="molecule type" value="Genomic_DNA"/>
</dbReference>
<keyword evidence="16" id="KW-1185">Reference proteome</keyword>
<evidence type="ECO:0000256" key="9">
    <source>
        <dbReference type="ARBA" id="ARBA00022840"/>
    </source>
</evidence>
<evidence type="ECO:0000256" key="11">
    <source>
        <dbReference type="ARBA" id="ARBA00023012"/>
    </source>
</evidence>
<evidence type="ECO:0000256" key="3">
    <source>
        <dbReference type="ARBA" id="ARBA00012438"/>
    </source>
</evidence>
<dbReference type="AlphaFoldDB" id="A0A371X502"/>
<reference evidence="15 16" key="1">
    <citation type="submission" date="2018-08" db="EMBL/GenBank/DDBJ databases">
        <title>Fulvimarina sp. 85, whole genome shotgun sequence.</title>
        <authorList>
            <person name="Tuo L."/>
        </authorList>
    </citation>
    <scope>NUCLEOTIDE SEQUENCE [LARGE SCALE GENOMIC DNA]</scope>
    <source>
        <strain evidence="15 16">85</strain>
    </source>
</reference>
<sequence length="345" mass="37221">MRLFERAEAVRASAPLRWGLAAGAFAVALATRFAVDHLLPAGFPYLTFFPAVILTTFFAGTRPGLACAAACGLSAWFWFIAPFESFAVNPFVLVALGFYVCIIWVDVVLIHVLHAAVIELKEEKVRSNALLESQKLLLADQKERERQRRILQRELSHRMKNTLAMVQAVVSQSLRNASDPAKAAELASARIMALARAQDALTATSWSAAEVVDIVEASVAPHDEGGRFEISGPSVRLEAQRSLGLALAIHELATNATKYGALSNTSGFVSIRWDLSGSDGFRFVWAESGGPAIGEPPRSGFGSRLTLRVVPNYFAGSAIADYARDGLTYTLTGTRGSPEAEESGH</sequence>
<comment type="subcellular location">
    <subcellularLocation>
        <location evidence="2">Membrane</location>
        <topology evidence="2">Multi-pass membrane protein</topology>
    </subcellularLocation>
</comment>
<proteinExistence type="predicted"/>
<dbReference type="GO" id="GO:0004673">
    <property type="term" value="F:protein histidine kinase activity"/>
    <property type="evidence" value="ECO:0007669"/>
    <property type="project" value="UniProtKB-EC"/>
</dbReference>
<dbReference type="OrthoDB" id="341208at2"/>
<dbReference type="EC" id="2.7.13.3" evidence="3"/>
<evidence type="ECO:0000256" key="5">
    <source>
        <dbReference type="ARBA" id="ARBA00022679"/>
    </source>
</evidence>
<dbReference type="SMART" id="SM00911">
    <property type="entry name" value="HWE_HK"/>
    <property type="match status" value="1"/>
</dbReference>
<dbReference type="InterPro" id="IPR038318">
    <property type="entry name" value="KdpD_sf"/>
</dbReference>
<feature type="transmembrane region" description="Helical" evidence="13">
    <location>
        <begin position="41"/>
        <end position="59"/>
    </location>
</feature>
<dbReference type="GO" id="GO:0005524">
    <property type="term" value="F:ATP binding"/>
    <property type="evidence" value="ECO:0007669"/>
    <property type="project" value="UniProtKB-KW"/>
</dbReference>
<feature type="domain" description="Signal transduction histidine kinase HWE region" evidence="14">
    <location>
        <begin position="154"/>
        <end position="234"/>
    </location>
</feature>
<dbReference type="Pfam" id="PF07536">
    <property type="entry name" value="HWE_HK"/>
    <property type="match status" value="1"/>
</dbReference>
<dbReference type="PANTHER" id="PTHR41523">
    <property type="entry name" value="TWO-COMPONENT SYSTEM SENSOR PROTEIN"/>
    <property type="match status" value="1"/>
</dbReference>
<comment type="caution">
    <text evidence="15">The sequence shown here is derived from an EMBL/GenBank/DDBJ whole genome shotgun (WGS) entry which is preliminary data.</text>
</comment>
<evidence type="ECO:0000256" key="7">
    <source>
        <dbReference type="ARBA" id="ARBA00022741"/>
    </source>
</evidence>
<keyword evidence="7" id="KW-0547">Nucleotide-binding</keyword>
<dbReference type="Pfam" id="PF13493">
    <property type="entry name" value="DUF4118"/>
    <property type="match status" value="1"/>
</dbReference>
<dbReference type="Proteomes" id="UP000264310">
    <property type="component" value="Unassembled WGS sequence"/>
</dbReference>
<evidence type="ECO:0000256" key="6">
    <source>
        <dbReference type="ARBA" id="ARBA00022692"/>
    </source>
</evidence>
<evidence type="ECO:0000256" key="2">
    <source>
        <dbReference type="ARBA" id="ARBA00004141"/>
    </source>
</evidence>
<dbReference type="Gene3D" id="1.20.120.620">
    <property type="entry name" value="Backbone structure of the membrane domain of e. Coli histidine kinase receptor kdpd"/>
    <property type="match status" value="1"/>
</dbReference>
<accession>A0A371X502</accession>
<organism evidence="15 16">
    <name type="scientific">Fulvimarina endophytica</name>
    <dbReference type="NCBI Taxonomy" id="2293836"/>
    <lineage>
        <taxon>Bacteria</taxon>
        <taxon>Pseudomonadati</taxon>
        <taxon>Pseudomonadota</taxon>
        <taxon>Alphaproteobacteria</taxon>
        <taxon>Hyphomicrobiales</taxon>
        <taxon>Aurantimonadaceae</taxon>
        <taxon>Fulvimarina</taxon>
    </lineage>
</organism>
<keyword evidence="9" id="KW-0067">ATP-binding</keyword>
<gene>
    <name evidence="15" type="ORF">DYI37_08100</name>
</gene>
<dbReference type="InterPro" id="IPR011102">
    <property type="entry name" value="Sig_transdc_His_kinase_HWE"/>
</dbReference>
<keyword evidence="8" id="KW-0418">Kinase</keyword>
<keyword evidence="10 13" id="KW-1133">Transmembrane helix</keyword>
<dbReference type="PANTHER" id="PTHR41523:SF7">
    <property type="entry name" value="HISTIDINE KINASE"/>
    <property type="match status" value="1"/>
</dbReference>
<dbReference type="InterPro" id="IPR036890">
    <property type="entry name" value="HATPase_C_sf"/>
</dbReference>